<keyword evidence="1" id="KW-0812">Transmembrane</keyword>
<evidence type="ECO:0000313" key="2">
    <source>
        <dbReference type="EMBL" id="TCO46646.1"/>
    </source>
</evidence>
<feature type="transmembrane region" description="Helical" evidence="1">
    <location>
        <begin position="51"/>
        <end position="69"/>
    </location>
</feature>
<name>A0A4R2IQG8_9PSEU</name>
<proteinExistence type="predicted"/>
<feature type="transmembrane region" description="Helical" evidence="1">
    <location>
        <begin position="81"/>
        <end position="99"/>
    </location>
</feature>
<keyword evidence="1" id="KW-1133">Transmembrane helix</keyword>
<keyword evidence="1" id="KW-0472">Membrane</keyword>
<keyword evidence="3" id="KW-1185">Reference proteome</keyword>
<gene>
    <name evidence="2" type="ORF">EV192_11841</name>
</gene>
<protein>
    <submittedName>
        <fullName evidence="2">Uncharacterized protein</fullName>
    </submittedName>
</protein>
<reference evidence="2 3" key="1">
    <citation type="submission" date="2019-03" db="EMBL/GenBank/DDBJ databases">
        <title>Genomic Encyclopedia of Type Strains, Phase IV (KMG-IV): sequencing the most valuable type-strain genomes for metagenomic binning, comparative biology and taxonomic classification.</title>
        <authorList>
            <person name="Goeker M."/>
        </authorList>
    </citation>
    <scope>NUCLEOTIDE SEQUENCE [LARGE SCALE GENOMIC DNA]</scope>
    <source>
        <strain evidence="2 3">DSM 45934</strain>
    </source>
</reference>
<evidence type="ECO:0000256" key="1">
    <source>
        <dbReference type="SAM" id="Phobius"/>
    </source>
</evidence>
<accession>A0A4R2IQG8</accession>
<dbReference type="RefSeq" id="WP_132125776.1">
    <property type="nucleotide sequence ID" value="NZ_SLWS01000018.1"/>
</dbReference>
<sequence>MAEEPGGHSRPINRPAAVMYAAVAGVTQAAIMLIVAAILAVALIGQHIDEVLAWLLVLAFLAEVVLLTVGTAQLLAGTSRTLFVVAVVLPLGFDVYRHVRSAVDADEGRLGTVFTIALGLMPVIGLILALNVRTTRYLDENRRSKDPRSLGGE</sequence>
<feature type="transmembrane region" description="Helical" evidence="1">
    <location>
        <begin position="111"/>
        <end position="132"/>
    </location>
</feature>
<feature type="transmembrane region" description="Helical" evidence="1">
    <location>
        <begin position="20"/>
        <end position="45"/>
    </location>
</feature>
<organism evidence="2 3">
    <name type="scientific">Actinocrispum wychmicini</name>
    <dbReference type="NCBI Taxonomy" id="1213861"/>
    <lineage>
        <taxon>Bacteria</taxon>
        <taxon>Bacillati</taxon>
        <taxon>Actinomycetota</taxon>
        <taxon>Actinomycetes</taxon>
        <taxon>Pseudonocardiales</taxon>
        <taxon>Pseudonocardiaceae</taxon>
        <taxon>Actinocrispum</taxon>
    </lineage>
</organism>
<dbReference type="AlphaFoldDB" id="A0A4R2IQG8"/>
<evidence type="ECO:0000313" key="3">
    <source>
        <dbReference type="Proteomes" id="UP000295680"/>
    </source>
</evidence>
<dbReference type="Proteomes" id="UP000295680">
    <property type="component" value="Unassembled WGS sequence"/>
</dbReference>
<comment type="caution">
    <text evidence="2">The sequence shown here is derived from an EMBL/GenBank/DDBJ whole genome shotgun (WGS) entry which is preliminary data.</text>
</comment>
<dbReference type="EMBL" id="SLWS01000018">
    <property type="protein sequence ID" value="TCO46646.1"/>
    <property type="molecule type" value="Genomic_DNA"/>
</dbReference>